<keyword evidence="2" id="KW-0238">DNA-binding</keyword>
<dbReference type="STRING" id="670052.PA27867_2553"/>
<dbReference type="KEGG" id="cart:PA27867_2553"/>
<dbReference type="PATRIC" id="fig|670052.7.peg.2622"/>
<dbReference type="InterPro" id="IPR036388">
    <property type="entry name" value="WH-like_DNA-bd_sf"/>
</dbReference>
<keyword evidence="1" id="KW-0805">Transcription regulation</keyword>
<evidence type="ECO:0000256" key="3">
    <source>
        <dbReference type="ARBA" id="ARBA00023163"/>
    </source>
</evidence>
<keyword evidence="6" id="KW-1185">Reference proteome</keyword>
<dbReference type="SUPFAM" id="SSF46785">
    <property type="entry name" value="Winged helix' DNA-binding domain"/>
    <property type="match status" value="1"/>
</dbReference>
<dbReference type="Gene3D" id="1.10.10.10">
    <property type="entry name" value="Winged helix-like DNA-binding domain superfamily/Winged helix DNA-binding domain"/>
    <property type="match status" value="1"/>
</dbReference>
<dbReference type="PANTHER" id="PTHR33204:SF39">
    <property type="entry name" value="TRANSCRIPTIONAL REGULATORY PROTEIN"/>
    <property type="match status" value="1"/>
</dbReference>
<dbReference type="GO" id="GO:0003677">
    <property type="term" value="F:DNA binding"/>
    <property type="evidence" value="ECO:0007669"/>
    <property type="project" value="UniProtKB-KW"/>
</dbReference>
<evidence type="ECO:0000313" key="6">
    <source>
        <dbReference type="Proteomes" id="UP000092582"/>
    </source>
</evidence>
<dbReference type="Proteomes" id="UP000092582">
    <property type="component" value="Chromosome 1"/>
</dbReference>
<dbReference type="OrthoDB" id="370168at2"/>
<organism evidence="5 6">
    <name type="scientific">Cryobacterium arcticum</name>
    <dbReference type="NCBI Taxonomy" id="670052"/>
    <lineage>
        <taxon>Bacteria</taxon>
        <taxon>Bacillati</taxon>
        <taxon>Actinomycetota</taxon>
        <taxon>Actinomycetes</taxon>
        <taxon>Micrococcales</taxon>
        <taxon>Microbacteriaceae</taxon>
        <taxon>Cryobacterium</taxon>
    </lineage>
</organism>
<keyword evidence="3" id="KW-0804">Transcription</keyword>
<evidence type="ECO:0000259" key="4">
    <source>
        <dbReference type="PROSITE" id="PS51118"/>
    </source>
</evidence>
<dbReference type="Pfam" id="PF01638">
    <property type="entry name" value="HxlR"/>
    <property type="match status" value="1"/>
</dbReference>
<dbReference type="InterPro" id="IPR002577">
    <property type="entry name" value="HTH_HxlR"/>
</dbReference>
<evidence type="ECO:0000256" key="1">
    <source>
        <dbReference type="ARBA" id="ARBA00023015"/>
    </source>
</evidence>
<dbReference type="RefSeq" id="WP_084021126.1">
    <property type="nucleotide sequence ID" value="NZ_CP016282.1"/>
</dbReference>
<feature type="domain" description="HTH hxlR-type" evidence="4">
    <location>
        <begin position="20"/>
        <end position="125"/>
    </location>
</feature>
<evidence type="ECO:0000313" key="5">
    <source>
        <dbReference type="EMBL" id="ANP73499.1"/>
    </source>
</evidence>
<sequence>MTALPAETNFTLDPDADALCREPSSRALVRDVFSLTSDKWSMSVIRALAAGPVRFTHLMADIPGISHRMLTRTLRALERDGLVSRTSYPESPPRVEYELTTLGTTLSEPVRAFIDWTQRHRAEIEESRARFDG</sequence>
<protein>
    <recommendedName>
        <fullName evidence="4">HTH hxlR-type domain-containing protein</fullName>
    </recommendedName>
</protein>
<name>A0A1B1BLH8_9MICO</name>
<dbReference type="PROSITE" id="PS51118">
    <property type="entry name" value="HTH_HXLR"/>
    <property type="match status" value="1"/>
</dbReference>
<dbReference type="EMBL" id="CP016282">
    <property type="protein sequence ID" value="ANP73499.1"/>
    <property type="molecule type" value="Genomic_DNA"/>
</dbReference>
<dbReference type="InterPro" id="IPR036390">
    <property type="entry name" value="WH_DNA-bd_sf"/>
</dbReference>
<gene>
    <name evidence="5" type="ORF">PA27867_2553</name>
</gene>
<evidence type="ECO:0000256" key="2">
    <source>
        <dbReference type="ARBA" id="ARBA00023125"/>
    </source>
</evidence>
<dbReference type="PANTHER" id="PTHR33204">
    <property type="entry name" value="TRANSCRIPTIONAL REGULATOR, MARR FAMILY"/>
    <property type="match status" value="1"/>
</dbReference>
<accession>A0A1B1BLH8</accession>
<reference evidence="5 6" key="1">
    <citation type="submission" date="2016-06" db="EMBL/GenBank/DDBJ databases">
        <title>Genome sequencing of Cryobacterium arcticum PAMC 27867.</title>
        <authorList>
            <person name="Lee J."/>
            <person name="Kim O.-S."/>
        </authorList>
    </citation>
    <scope>NUCLEOTIDE SEQUENCE [LARGE SCALE GENOMIC DNA]</scope>
    <source>
        <strain evidence="5 6">PAMC 27867</strain>
    </source>
</reference>
<proteinExistence type="predicted"/>
<dbReference type="AlphaFoldDB" id="A0A1B1BLH8"/>